<protein>
    <submittedName>
        <fullName evidence="1">Uncharacterized protein</fullName>
    </submittedName>
</protein>
<organism evidence="1 2">
    <name type="scientific">Riemerella anatipestifer</name>
    <name type="common">Moraxella anatipestifer</name>
    <dbReference type="NCBI Taxonomy" id="34085"/>
    <lineage>
        <taxon>Bacteria</taxon>
        <taxon>Pseudomonadati</taxon>
        <taxon>Bacteroidota</taxon>
        <taxon>Flavobacteriia</taxon>
        <taxon>Flavobacteriales</taxon>
        <taxon>Weeksellaceae</taxon>
        <taxon>Riemerella</taxon>
    </lineage>
</organism>
<proteinExistence type="predicted"/>
<dbReference type="Proteomes" id="UP001207440">
    <property type="component" value="Unassembled WGS sequence"/>
</dbReference>
<accession>A0AAP3AMQ1</accession>
<reference evidence="1" key="1">
    <citation type="submission" date="2022-10" db="EMBL/GenBank/DDBJ databases">
        <title>Sifting through the core-genome to identify putative cross-protective antigens against Riemerella anatipestifer.</title>
        <authorList>
            <person name="Zheng X."/>
            <person name="Zhang W."/>
        </authorList>
    </citation>
    <scope>NUCLEOTIDE SEQUENCE</scope>
    <source>
        <strain evidence="1">ZWRA178</strain>
    </source>
</reference>
<gene>
    <name evidence="1" type="ORF">OKE68_10585</name>
</gene>
<dbReference type="AlphaFoldDB" id="A0AAP3AMQ1"/>
<dbReference type="RefSeq" id="WP_214193806.1">
    <property type="nucleotide sequence ID" value="NZ_CP081925.1"/>
</dbReference>
<dbReference type="EMBL" id="JAOZYT010000096">
    <property type="protein sequence ID" value="MCW0524758.1"/>
    <property type="molecule type" value="Genomic_DNA"/>
</dbReference>
<sequence>MIFEPQEIEAVLLKVVDLFLIPRFKELNMRASGEWEESLEVVAEQNKGVIRGRHYSEQLAKGREGGSLPPVEAIEKWLKVKFGLSGKEARQRAWAIAKKIEQSGTTHYQKGGTDLLEVLEEPRVILFLQEELGSIARVKIADQLRRNAKSILEK</sequence>
<evidence type="ECO:0000313" key="2">
    <source>
        <dbReference type="Proteomes" id="UP001207440"/>
    </source>
</evidence>
<evidence type="ECO:0000313" key="1">
    <source>
        <dbReference type="EMBL" id="MCW0524758.1"/>
    </source>
</evidence>
<comment type="caution">
    <text evidence="1">The sequence shown here is derived from an EMBL/GenBank/DDBJ whole genome shotgun (WGS) entry which is preliminary data.</text>
</comment>
<name>A0AAP3AMQ1_RIEAN</name>